<comment type="caution">
    <text evidence="1">The sequence shown here is derived from an EMBL/GenBank/DDBJ whole genome shotgun (WGS) entry which is preliminary data.</text>
</comment>
<organism evidence="1 2">
    <name type="scientific">Dendrolimus kikuchii</name>
    <dbReference type="NCBI Taxonomy" id="765133"/>
    <lineage>
        <taxon>Eukaryota</taxon>
        <taxon>Metazoa</taxon>
        <taxon>Ecdysozoa</taxon>
        <taxon>Arthropoda</taxon>
        <taxon>Hexapoda</taxon>
        <taxon>Insecta</taxon>
        <taxon>Pterygota</taxon>
        <taxon>Neoptera</taxon>
        <taxon>Endopterygota</taxon>
        <taxon>Lepidoptera</taxon>
        <taxon>Glossata</taxon>
        <taxon>Ditrysia</taxon>
        <taxon>Bombycoidea</taxon>
        <taxon>Lasiocampidae</taxon>
        <taxon>Dendrolimus</taxon>
    </lineage>
</organism>
<gene>
    <name evidence="1" type="ORF">K1T71_008402</name>
</gene>
<keyword evidence="2" id="KW-1185">Reference proteome</keyword>
<sequence length="1497" mass="165835">MSEERSRRLSQIFDPLARFTDHSGAGHSASTPNSPRLLPRRSRDPPPPPPRPIAHTSRLDPLEYELVAADLASVNWQERCLELQLELHRSRHQATRVRDMLRDKLSELEQRVLEAEGRAEEAEDKVRAMEQRLCDWPAGTDGAPRAISRLEGQIEEQKHLRLQDAKQVEAKAARIKEWVTNKLRELEQQNQLLREQNDRCNQQLELLRNHIATQGSRNCTFLPTRASLSLEVRTEDGSRGTSSLLATNRRRSESLEGPQLPINSSEPHYSTPVRHRRNLSIGATNIANNVNAANPALNTMNRTMDERTTASLLADDLATAVENLVVLPTTPNTSTDGDTTHDYAEIYTPSRERTPAWQGGVNVVVQGNSRGGSSTGDSSVSEHPRPPTPPLHRFPSWEAKIYQVADDGLQQSVEEELSPPPCNRPVHESTSYQDISVPVYATVKGRASQIRSMPFTGDSSDDSSDGEESMGITVHNTPHHQLTNNVYGGQTSQNIPINNVNLTSVLPASIQQTSNHGLVLTNNANGQCSSSDTSLSASSPSKSVKTSSSLSPAKRSSSGSPSKQSKTRDTSFESGMSDDYAIPPDAVSCESVASPSVASLCRAAPPSDSPRRHDALEKSGHLAKLGGKLKTWRKRWFVLKNGTLSYWKSQSEVNRKPQGQIGLGEACKISRNEGAATFEIFTGSRTYYLTADSIATMEDWIRVLQNVQRRNATKLLLSKEDNKPTIQGWLTKVKNGHAKKSWCVLIGKMFLYFKSPGDQNPTGQINMRDARVEDVEHVSDSDSEEKNDDTRNHLTVAIYPQHQGPTYLLFESKADKDSWLYHLTVVSGGGLSQGTHFEQLIQKLMETDGDPNCVLWRHPTLLYSKENLTSPLTSLNSEALQAEALKLFKCVQLFMSVCVEQAGIDYHVVLAQNALAQCLEVGELQDEVMATLARQTTPHTHTKHAVQVTPTAERKPRTLNVKPHKLRTQLLLCATQSLFTCDTGASSVGGDNKSGDVAPNAAGSPSSIQAPLLSVDCKSNPPTYSFVQGWQLLALAVSLFVPRNNRLLWYLKLHLSRHADSKTECGKYAAYCSRALERTIRNGGREDKPSRMEVLSILLKNPYHHCLPHAIPVHMLNNTYQVISFDGSTTVEEFLSTLSTELGCRESAASGFALFSDDPIEKDLEHHIKPDKKLCDVISKWETALREKGSGKFENSRVIRLTYRNRLYFKNSVRAETDKERLLLCYQVNQQVVAGRFPVTRELAAELGALMAQLDMGDYSAVNSQHNQPLAHRFYPYRYRAGLSNDELRYIKQPDLSMVWLAVSEEGVTVLELASMAVIGRYALTSIGLFGGLQDDLMMLIDGEDATSPVHKMLISLNKPKMAELTHLIADYKNALLRPGGTGTPQMNSLTRNGSHRSIHRKPTSTLPHSSPSTLPHTHQLSQSHHMHQTGHNTLNSHATTMTLGSDRNATLTLSSHTSTFNVEARVLSHGQPDILKSTPDHRSEKKRSHTQDSGVA</sequence>
<protein>
    <submittedName>
        <fullName evidence="1">Uncharacterized protein</fullName>
    </submittedName>
</protein>
<reference evidence="1 2" key="1">
    <citation type="journal article" date="2021" name="Front. Genet.">
        <title>Chromosome-Level Genome Assembly Reveals Significant Gene Expansion in the Toll and IMD Signaling Pathways of Dendrolimus kikuchii.</title>
        <authorList>
            <person name="Zhou J."/>
            <person name="Wu P."/>
            <person name="Xiong Z."/>
            <person name="Liu N."/>
            <person name="Zhao N."/>
            <person name="Ji M."/>
            <person name="Qiu Y."/>
            <person name="Yang B."/>
        </authorList>
    </citation>
    <scope>NUCLEOTIDE SEQUENCE [LARGE SCALE GENOMIC DNA]</scope>
    <source>
        <strain evidence="1">Ann1</strain>
    </source>
</reference>
<proteinExistence type="predicted"/>
<accession>A0ACC1CX54</accession>
<dbReference type="EMBL" id="CM034400">
    <property type="protein sequence ID" value="KAJ0176228.1"/>
    <property type="molecule type" value="Genomic_DNA"/>
</dbReference>
<dbReference type="Proteomes" id="UP000824533">
    <property type="component" value="Linkage Group LG14"/>
</dbReference>
<evidence type="ECO:0000313" key="1">
    <source>
        <dbReference type="EMBL" id="KAJ0176228.1"/>
    </source>
</evidence>
<evidence type="ECO:0000313" key="2">
    <source>
        <dbReference type="Proteomes" id="UP000824533"/>
    </source>
</evidence>
<name>A0ACC1CX54_9NEOP</name>